<dbReference type="EMBL" id="MAXA01000224">
    <property type="protein sequence ID" value="OHV27148.1"/>
    <property type="molecule type" value="Genomic_DNA"/>
</dbReference>
<evidence type="ECO:0000313" key="2">
    <source>
        <dbReference type="Proteomes" id="UP000179769"/>
    </source>
</evidence>
<protein>
    <submittedName>
        <fullName evidence="1">Uncharacterized protein</fullName>
    </submittedName>
</protein>
<evidence type="ECO:0000313" key="1">
    <source>
        <dbReference type="EMBL" id="OHV27148.1"/>
    </source>
</evidence>
<organism evidence="1 2">
    <name type="scientific">Parafrankia soli</name>
    <dbReference type="NCBI Taxonomy" id="2599596"/>
    <lineage>
        <taxon>Bacteria</taxon>
        <taxon>Bacillati</taxon>
        <taxon>Actinomycetota</taxon>
        <taxon>Actinomycetes</taxon>
        <taxon>Frankiales</taxon>
        <taxon>Frankiaceae</taxon>
        <taxon>Parafrankia</taxon>
    </lineage>
</organism>
<proteinExistence type="predicted"/>
<dbReference type="AlphaFoldDB" id="A0A1S1PWV4"/>
<keyword evidence="2" id="KW-1185">Reference proteome</keyword>
<sequence length="172" mass="19594">MTDLTPVDRETWLSEEERLSPRYRIDMPVLPYQRRASEGPDCIEVSRDSPLDLRQAAEMFGNAAKRECGYDFPLARALNFGEQRVWLLSAPRVNAVSFVAAGAVAFKLMDGVWELRWMYVHPFERGKQVIDFYWPRFVALYGDFTVQPPVTATAQAVLNRLGWTAHGPRSAA</sequence>
<comment type="caution">
    <text evidence="1">The sequence shown here is derived from an EMBL/GenBank/DDBJ whole genome shotgun (WGS) entry which is preliminary data.</text>
</comment>
<name>A0A1S1PWV4_9ACTN</name>
<reference evidence="2" key="1">
    <citation type="submission" date="2016-07" db="EMBL/GenBank/DDBJ databases">
        <title>Frankia sp. NRRL B-16219 Genome sequencing.</title>
        <authorList>
            <person name="Ghodhbane-Gtari F."/>
            <person name="Swanson E."/>
            <person name="Gueddou A."/>
            <person name="Louati M."/>
            <person name="Nouioui I."/>
            <person name="Hezbri K."/>
            <person name="Abebe-Akele F."/>
            <person name="Simpson S."/>
            <person name="Morris K."/>
            <person name="Thomas K."/>
            <person name="Gtari M."/>
            <person name="Tisa L.S."/>
        </authorList>
    </citation>
    <scope>NUCLEOTIDE SEQUENCE [LARGE SCALE GENOMIC DNA]</scope>
    <source>
        <strain evidence="2">NRRL B-16219</strain>
    </source>
</reference>
<dbReference type="Proteomes" id="UP000179769">
    <property type="component" value="Unassembled WGS sequence"/>
</dbReference>
<gene>
    <name evidence="1" type="ORF">BBK14_04465</name>
</gene>
<accession>A0A1S1PWV4</accession>